<reference evidence="2" key="1">
    <citation type="submission" date="2021-04" db="EMBL/GenBank/DDBJ databases">
        <title>Genome based classification of Actinospica acidithermotolerans sp. nov., an actinobacterium isolated from an Indonesian hot spring.</title>
        <authorList>
            <person name="Kusuma A.B."/>
            <person name="Putra K.E."/>
            <person name="Nafisah S."/>
            <person name="Loh J."/>
            <person name="Nouioui I."/>
            <person name="Goodfellow M."/>
        </authorList>
    </citation>
    <scope>NUCLEOTIDE SEQUENCE</scope>
    <source>
        <strain evidence="2">CSCA 57</strain>
    </source>
</reference>
<organism evidence="2 3">
    <name type="scientific">Actinospica durhamensis</name>
    <dbReference type="NCBI Taxonomy" id="1508375"/>
    <lineage>
        <taxon>Bacteria</taxon>
        <taxon>Bacillati</taxon>
        <taxon>Actinomycetota</taxon>
        <taxon>Actinomycetes</taxon>
        <taxon>Catenulisporales</taxon>
        <taxon>Actinospicaceae</taxon>
        <taxon>Actinospica</taxon>
    </lineage>
</organism>
<keyword evidence="3" id="KW-1185">Reference proteome</keyword>
<dbReference type="RefSeq" id="WP_212527646.1">
    <property type="nucleotide sequence ID" value="NZ_JAGSOG010000023.1"/>
</dbReference>
<comment type="caution">
    <text evidence="2">The sequence shown here is derived from an EMBL/GenBank/DDBJ whole genome shotgun (WGS) entry which is preliminary data.</text>
</comment>
<accession>A0A941EL24</accession>
<evidence type="ECO:0000313" key="2">
    <source>
        <dbReference type="EMBL" id="MBR7833121.1"/>
    </source>
</evidence>
<dbReference type="PANTHER" id="PTHR34846:SF5">
    <property type="entry name" value="CARBOXYMUCONOLACTONE DECARBOXYLASE-LIKE DOMAIN-CONTAINING PROTEIN"/>
    <property type="match status" value="1"/>
</dbReference>
<dbReference type="PANTHER" id="PTHR34846">
    <property type="entry name" value="4-CARBOXYMUCONOLACTONE DECARBOXYLASE FAMILY PROTEIN (AFU_ORTHOLOGUE AFUA_6G11590)"/>
    <property type="match status" value="1"/>
</dbReference>
<proteinExistence type="predicted"/>
<sequence length="208" mass="23211">MTQPQPQTRPRIAPRPVEDWTDEVDEAFSALRAHVPGGQAGAPDGPPVRPRSNILGIYAWHPALVRGWMPFSNHLRHSTLSDRIREIAIIRTTWLGFGEYEWAQHVRMSRAGGYLTDAEIDALAQGPGADAWSAADAAVVRAVDELCADKNISDATWQDLEEQFSREQLIDFVFTVGTYDMHCMAFNALGLELEDGMVGFPDDHRRGR</sequence>
<dbReference type="Gene3D" id="1.20.1290.10">
    <property type="entry name" value="AhpD-like"/>
    <property type="match status" value="1"/>
</dbReference>
<dbReference type="SUPFAM" id="SSF69118">
    <property type="entry name" value="AhpD-like"/>
    <property type="match status" value="1"/>
</dbReference>
<name>A0A941EL24_9ACTN</name>
<protein>
    <submittedName>
        <fullName evidence="2">Carboxymuconolactone decarboxylase family protein</fullName>
    </submittedName>
</protein>
<dbReference type="InterPro" id="IPR003779">
    <property type="entry name" value="CMD-like"/>
</dbReference>
<evidence type="ECO:0000313" key="3">
    <source>
        <dbReference type="Proteomes" id="UP000675781"/>
    </source>
</evidence>
<evidence type="ECO:0000259" key="1">
    <source>
        <dbReference type="Pfam" id="PF02627"/>
    </source>
</evidence>
<dbReference type="AlphaFoldDB" id="A0A941EL24"/>
<dbReference type="Proteomes" id="UP000675781">
    <property type="component" value="Unassembled WGS sequence"/>
</dbReference>
<gene>
    <name evidence="2" type="ORF">KDL01_07590</name>
</gene>
<dbReference type="Pfam" id="PF02627">
    <property type="entry name" value="CMD"/>
    <property type="match status" value="1"/>
</dbReference>
<dbReference type="EMBL" id="JAGSOG010000023">
    <property type="protein sequence ID" value="MBR7833121.1"/>
    <property type="molecule type" value="Genomic_DNA"/>
</dbReference>
<dbReference type="GO" id="GO:0051920">
    <property type="term" value="F:peroxiredoxin activity"/>
    <property type="evidence" value="ECO:0007669"/>
    <property type="project" value="InterPro"/>
</dbReference>
<feature type="domain" description="Carboxymuconolactone decarboxylase-like" evidence="1">
    <location>
        <begin position="62"/>
        <end position="144"/>
    </location>
</feature>
<dbReference type="InterPro" id="IPR029032">
    <property type="entry name" value="AhpD-like"/>
</dbReference>